<evidence type="ECO:0000256" key="3">
    <source>
        <dbReference type="PROSITE-ProRule" id="PRU00182"/>
    </source>
</evidence>
<proteinExistence type="inferred from homology"/>
<dbReference type="SUPFAM" id="SSF55174">
    <property type="entry name" value="Alpha-L RNA-binding motif"/>
    <property type="match status" value="1"/>
</dbReference>
<dbReference type="InterPro" id="IPR029063">
    <property type="entry name" value="SAM-dependent_MTases_sf"/>
</dbReference>
<keyword evidence="6" id="KW-1185">Reference proteome</keyword>
<dbReference type="Gene3D" id="3.40.50.150">
    <property type="entry name" value="Vaccinia Virus protein VP39"/>
    <property type="match status" value="1"/>
</dbReference>
<evidence type="ECO:0000259" key="4">
    <source>
        <dbReference type="SMART" id="SM00363"/>
    </source>
</evidence>
<reference evidence="5 6" key="1">
    <citation type="submission" date="2018-04" db="EMBL/GenBank/DDBJ databases">
        <title>Novel Campyloabacter and Helicobacter Species and Strains.</title>
        <authorList>
            <person name="Mannion A.J."/>
            <person name="Shen Z."/>
            <person name="Fox J.G."/>
        </authorList>
    </citation>
    <scope>NUCLEOTIDE SEQUENCE [LARGE SCALE GENOMIC DNA]</scope>
    <source>
        <strain evidence="5 6">MIT 97-5075</strain>
    </source>
</reference>
<dbReference type="CDD" id="cd02440">
    <property type="entry name" value="AdoMet_MTases"/>
    <property type="match status" value="1"/>
</dbReference>
<gene>
    <name evidence="5" type="ORF">CQA66_03885</name>
</gene>
<dbReference type="PROSITE" id="PS50889">
    <property type="entry name" value="S4"/>
    <property type="match status" value="1"/>
</dbReference>
<dbReference type="InterPro" id="IPR047048">
    <property type="entry name" value="TlyA"/>
</dbReference>
<dbReference type="GO" id="GO:0032259">
    <property type="term" value="P:methylation"/>
    <property type="evidence" value="ECO:0007669"/>
    <property type="project" value="InterPro"/>
</dbReference>
<dbReference type="InterPro" id="IPR002942">
    <property type="entry name" value="S4_RNA-bd"/>
</dbReference>
<dbReference type="OrthoDB" id="9784736at2"/>
<dbReference type="Gene3D" id="3.10.290.10">
    <property type="entry name" value="RNA-binding S4 domain"/>
    <property type="match status" value="1"/>
</dbReference>
<dbReference type="PANTHER" id="PTHR32319">
    <property type="entry name" value="BACTERIAL HEMOLYSIN-LIKE PROTEIN"/>
    <property type="match status" value="1"/>
</dbReference>
<dbReference type="GO" id="GO:0003723">
    <property type="term" value="F:RNA binding"/>
    <property type="evidence" value="ECO:0007669"/>
    <property type="project" value="UniProtKB-KW"/>
</dbReference>
<dbReference type="RefSeq" id="WP_104762417.1">
    <property type="nucleotide sequence ID" value="NZ_FZPM01000004.1"/>
</dbReference>
<protein>
    <recommendedName>
        <fullName evidence="4">RNA-binding S4 domain-containing protein</fullName>
    </recommendedName>
</protein>
<dbReference type="AlphaFoldDB" id="A0A3D8J7B9"/>
<evidence type="ECO:0000313" key="5">
    <source>
        <dbReference type="EMBL" id="RDU72741.1"/>
    </source>
</evidence>
<evidence type="ECO:0000313" key="6">
    <source>
        <dbReference type="Proteomes" id="UP000256424"/>
    </source>
</evidence>
<dbReference type="InterPro" id="IPR036986">
    <property type="entry name" value="S4_RNA-bd_sf"/>
</dbReference>
<dbReference type="EMBL" id="NXLW01000005">
    <property type="protein sequence ID" value="RDU72741.1"/>
    <property type="molecule type" value="Genomic_DNA"/>
</dbReference>
<evidence type="ECO:0000256" key="2">
    <source>
        <dbReference type="ARBA" id="ARBA00029460"/>
    </source>
</evidence>
<evidence type="ECO:0000256" key="1">
    <source>
        <dbReference type="ARBA" id="ARBA00022884"/>
    </source>
</evidence>
<organism evidence="5 6">
    <name type="scientific">Helicobacter aurati</name>
    <dbReference type="NCBI Taxonomy" id="137778"/>
    <lineage>
        <taxon>Bacteria</taxon>
        <taxon>Pseudomonadati</taxon>
        <taxon>Campylobacterota</taxon>
        <taxon>Epsilonproteobacteria</taxon>
        <taxon>Campylobacterales</taxon>
        <taxon>Helicobacteraceae</taxon>
        <taxon>Helicobacter</taxon>
    </lineage>
</organism>
<accession>A0A3D8J7B9</accession>
<dbReference type="InterPro" id="IPR002877">
    <property type="entry name" value="RNA_MeTrfase_FtsJ_dom"/>
</dbReference>
<feature type="domain" description="RNA-binding S4" evidence="4">
    <location>
        <begin position="1"/>
        <end position="69"/>
    </location>
</feature>
<dbReference type="Pfam" id="PF01479">
    <property type="entry name" value="S4"/>
    <property type="match status" value="1"/>
</dbReference>
<comment type="similarity">
    <text evidence="2">Belongs to the TlyA family.</text>
</comment>
<keyword evidence="1 3" id="KW-0694">RNA-binding</keyword>
<dbReference type="SUPFAM" id="SSF53335">
    <property type="entry name" value="S-adenosyl-L-methionine-dependent methyltransferases"/>
    <property type="match status" value="2"/>
</dbReference>
<dbReference type="Pfam" id="PF01728">
    <property type="entry name" value="FtsJ"/>
    <property type="match status" value="1"/>
</dbReference>
<name>A0A3D8J7B9_9HELI</name>
<dbReference type="SMART" id="SM00363">
    <property type="entry name" value="S4"/>
    <property type="match status" value="1"/>
</dbReference>
<comment type="caution">
    <text evidence="5">The sequence shown here is derived from an EMBL/GenBank/DDBJ whole genome shotgun (WGS) entry which is preliminary data.</text>
</comment>
<dbReference type="CDD" id="cd00165">
    <property type="entry name" value="S4"/>
    <property type="match status" value="1"/>
</dbReference>
<dbReference type="GO" id="GO:0008168">
    <property type="term" value="F:methyltransferase activity"/>
    <property type="evidence" value="ECO:0007669"/>
    <property type="project" value="InterPro"/>
</dbReference>
<dbReference type="PANTHER" id="PTHR32319:SF0">
    <property type="entry name" value="BACTERIAL HEMOLYSIN-LIKE PROTEIN"/>
    <property type="match status" value="1"/>
</dbReference>
<dbReference type="Proteomes" id="UP000256424">
    <property type="component" value="Unassembled WGS sequence"/>
</dbReference>
<sequence length="342" mass="38953">MRLDQYIATTYKCSRHKAHDMITESFVYVNNQKTTKPAYCVTKTDVVTLTQEAFIAGELYYSRAALKLQRFLDTISNSSGKIIKYNNKQSHITANIHYQLQPYTISECHTIHQNHSKEIANIKQYITDNLIANQIVLDVGASSGGFTQVLLAKGAHSVIAQDVGSMQLNKNLKENMRVFSLENLDIRDLSSHKRFWLESLLTISLLRDSRDCDIKLPRFQSLQNLCAIHNARHITSNSQQPYTTKPFIMLTCDVSFISLRNILDSLYSLSNHLLLLFKPQFEVGRLAQRDKKGVVTDKIAIKESLLSILSLLENYGATLLYVEQSQVKGKAGNEEFFIFCQF</sequence>